<dbReference type="PANTHER" id="PTHR21310">
    <property type="entry name" value="AMINOGLYCOSIDE PHOSPHOTRANSFERASE-RELATED-RELATED"/>
    <property type="match status" value="1"/>
</dbReference>
<comment type="caution">
    <text evidence="2">The sequence shown here is derived from an EMBL/GenBank/DDBJ whole genome shotgun (WGS) entry which is preliminary data.</text>
</comment>
<evidence type="ECO:0000313" key="2">
    <source>
        <dbReference type="EMBL" id="MBC5635262.1"/>
    </source>
</evidence>
<dbReference type="Gene3D" id="3.30.200.20">
    <property type="entry name" value="Phosphorylase Kinase, domain 1"/>
    <property type="match status" value="1"/>
</dbReference>
<dbReference type="Gene3D" id="3.90.1200.10">
    <property type="match status" value="1"/>
</dbReference>
<name>A0A923L2H2_9BACI</name>
<evidence type="ECO:0000259" key="1">
    <source>
        <dbReference type="Pfam" id="PF01636"/>
    </source>
</evidence>
<gene>
    <name evidence="2" type="ORF">H8S33_00355</name>
</gene>
<reference evidence="2" key="1">
    <citation type="submission" date="2020-08" db="EMBL/GenBank/DDBJ databases">
        <title>Genome public.</title>
        <authorList>
            <person name="Liu C."/>
            <person name="Sun Q."/>
        </authorList>
    </citation>
    <scope>NUCLEOTIDE SEQUENCE</scope>
    <source>
        <strain evidence="2">BX22</strain>
    </source>
</reference>
<protein>
    <submittedName>
        <fullName evidence="2">Aminoglycoside phosphotransferase family protein</fullName>
    </submittedName>
</protein>
<evidence type="ECO:0000313" key="3">
    <source>
        <dbReference type="Proteomes" id="UP000637359"/>
    </source>
</evidence>
<feature type="domain" description="Aminoglycoside phosphotransferase" evidence="1">
    <location>
        <begin position="41"/>
        <end position="280"/>
    </location>
</feature>
<keyword evidence="3" id="KW-1185">Reference proteome</keyword>
<dbReference type="SUPFAM" id="SSF56112">
    <property type="entry name" value="Protein kinase-like (PK-like)"/>
    <property type="match status" value="1"/>
</dbReference>
<dbReference type="InterPro" id="IPR002575">
    <property type="entry name" value="Aminoglycoside_PTrfase"/>
</dbReference>
<dbReference type="EMBL" id="JACOOL010000001">
    <property type="protein sequence ID" value="MBC5635262.1"/>
    <property type="molecule type" value="Genomic_DNA"/>
</dbReference>
<proteinExistence type="predicted"/>
<dbReference type="Proteomes" id="UP000637359">
    <property type="component" value="Unassembled WGS sequence"/>
</dbReference>
<dbReference type="AlphaFoldDB" id="A0A923L2H2"/>
<sequence>MTAEIIFASNKLGYIKDEQLELMLTKFNLGKLISSKKTDNGAMGQTMFVTSTEGNFVLKGNPLYKGQLIEERFFIENLEERTSVPVPTPYIIDNSEDIFGWNYSIMPLLKGDHINSNHLKTVLKFEDKIKIAESIARTLSSFHKWKVNDFGELNTETLEITPFNNSYTQWLFRRIMFWVEDAKKYSVINDSDIDWVKSLLDESEKEFNNFSSPTFVMGDFKPGNFLVHLGENGWEISGVFDFTNSYFADPISDVIKMVTYYIDNNEREIAKHLMNMYCSQLEERNAIKKRLKVHMLHQRVLDWGSAKATKMVTWDDELSFSKWTEAYTDVIESLIE</sequence>
<accession>A0A923L2H2</accession>
<dbReference type="InterPro" id="IPR011009">
    <property type="entry name" value="Kinase-like_dom_sf"/>
</dbReference>
<organism evidence="2 3">
    <name type="scientific">Ornithinibacillus hominis</name>
    <dbReference type="NCBI Taxonomy" id="2763055"/>
    <lineage>
        <taxon>Bacteria</taxon>
        <taxon>Bacillati</taxon>
        <taxon>Bacillota</taxon>
        <taxon>Bacilli</taxon>
        <taxon>Bacillales</taxon>
        <taxon>Bacillaceae</taxon>
        <taxon>Ornithinibacillus</taxon>
    </lineage>
</organism>
<dbReference type="RefSeq" id="WP_186867978.1">
    <property type="nucleotide sequence ID" value="NZ_JACOOL010000001.1"/>
</dbReference>
<dbReference type="Pfam" id="PF01636">
    <property type="entry name" value="APH"/>
    <property type="match status" value="1"/>
</dbReference>
<dbReference type="InterPro" id="IPR051678">
    <property type="entry name" value="AGP_Transferase"/>
</dbReference>